<keyword evidence="3" id="KW-1185">Reference proteome</keyword>
<dbReference type="InterPro" id="IPR036249">
    <property type="entry name" value="Thioredoxin-like_sf"/>
</dbReference>
<dbReference type="Gene3D" id="3.40.30.10">
    <property type="entry name" value="Glutaredoxin"/>
    <property type="match status" value="1"/>
</dbReference>
<dbReference type="SUPFAM" id="SSF52833">
    <property type="entry name" value="Thioredoxin-like"/>
    <property type="match status" value="1"/>
</dbReference>
<evidence type="ECO:0000313" key="3">
    <source>
        <dbReference type="Proteomes" id="UP000741863"/>
    </source>
</evidence>
<feature type="domain" description="Thioredoxin" evidence="1">
    <location>
        <begin position="1"/>
        <end position="105"/>
    </location>
</feature>
<accession>A0ABS2P905</accession>
<protein>
    <submittedName>
        <fullName evidence="2">Thiol-disulfide isomerase/thioredoxin</fullName>
    </submittedName>
</protein>
<dbReference type="CDD" id="cd02947">
    <property type="entry name" value="TRX_family"/>
    <property type="match status" value="1"/>
</dbReference>
<dbReference type="Proteomes" id="UP000741863">
    <property type="component" value="Unassembled WGS sequence"/>
</dbReference>
<reference evidence="2 3" key="1">
    <citation type="submission" date="2021-01" db="EMBL/GenBank/DDBJ databases">
        <title>Genomic Encyclopedia of Type Strains, Phase IV (KMG-IV): sequencing the most valuable type-strain genomes for metagenomic binning, comparative biology and taxonomic classification.</title>
        <authorList>
            <person name="Goeker M."/>
        </authorList>
    </citation>
    <scope>NUCLEOTIDE SEQUENCE [LARGE SCALE GENOMIC DNA]</scope>
    <source>
        <strain evidence="2 3">DSM 25540</strain>
    </source>
</reference>
<dbReference type="GO" id="GO:0016853">
    <property type="term" value="F:isomerase activity"/>
    <property type="evidence" value="ECO:0007669"/>
    <property type="project" value="UniProtKB-KW"/>
</dbReference>
<dbReference type="InterPro" id="IPR013766">
    <property type="entry name" value="Thioredoxin_domain"/>
</dbReference>
<dbReference type="InterPro" id="IPR050620">
    <property type="entry name" value="Thioredoxin_H-type-like"/>
</dbReference>
<sequence length="106" mass="12469">MKKVENKQAFEEAIQAERVVVMFSADWCPDCHFIDPAMPRIEADYPEIDFIHADRDALIDVCQQYDIFGIPSFVGFKNGEEIDRFVDKKRKTEEEVTSFIDRYLEK</sequence>
<dbReference type="PANTHER" id="PTHR10438:SF468">
    <property type="entry name" value="THIOREDOXIN-1-RELATED"/>
    <property type="match status" value="1"/>
</dbReference>
<dbReference type="Pfam" id="PF00085">
    <property type="entry name" value="Thioredoxin"/>
    <property type="match status" value="1"/>
</dbReference>
<evidence type="ECO:0000313" key="2">
    <source>
        <dbReference type="EMBL" id="MBM7631875.1"/>
    </source>
</evidence>
<dbReference type="PROSITE" id="PS51352">
    <property type="entry name" value="THIOREDOXIN_2"/>
    <property type="match status" value="1"/>
</dbReference>
<proteinExistence type="predicted"/>
<comment type="caution">
    <text evidence="2">The sequence shown here is derived from an EMBL/GenBank/DDBJ whole genome shotgun (WGS) entry which is preliminary data.</text>
</comment>
<name>A0ABS2P905_9BACL</name>
<dbReference type="RefSeq" id="WP_204695912.1">
    <property type="nucleotide sequence ID" value="NZ_JAFBEC010000002.1"/>
</dbReference>
<dbReference type="PANTHER" id="PTHR10438">
    <property type="entry name" value="THIOREDOXIN"/>
    <property type="match status" value="1"/>
</dbReference>
<keyword evidence="2" id="KW-0413">Isomerase</keyword>
<gene>
    <name evidence="2" type="ORF">JOD17_000967</name>
</gene>
<dbReference type="EMBL" id="JAFBEC010000002">
    <property type="protein sequence ID" value="MBM7631875.1"/>
    <property type="molecule type" value="Genomic_DNA"/>
</dbReference>
<organism evidence="2 3">
    <name type="scientific">Geomicrobium sediminis</name>
    <dbReference type="NCBI Taxonomy" id="1347788"/>
    <lineage>
        <taxon>Bacteria</taxon>
        <taxon>Bacillati</taxon>
        <taxon>Bacillota</taxon>
        <taxon>Bacilli</taxon>
        <taxon>Bacillales</taxon>
        <taxon>Geomicrobium</taxon>
    </lineage>
</organism>
<evidence type="ECO:0000259" key="1">
    <source>
        <dbReference type="PROSITE" id="PS51352"/>
    </source>
</evidence>